<name>A0A4Y6PZ27_PERCE</name>
<proteinExistence type="predicted"/>
<reference evidence="2 3" key="1">
    <citation type="submission" date="2019-06" db="EMBL/GenBank/DDBJ databases">
        <title>Persicimonas caeni gen. nov., sp. nov., a predatory bacterium isolated from solar saltern.</title>
        <authorList>
            <person name="Wang S."/>
        </authorList>
    </citation>
    <scope>NUCLEOTIDE SEQUENCE [LARGE SCALE GENOMIC DNA]</scope>
    <source>
        <strain evidence="2 3">YN101</strain>
    </source>
</reference>
<dbReference type="InterPro" id="IPR036388">
    <property type="entry name" value="WH-like_DNA-bd_sf"/>
</dbReference>
<dbReference type="Pfam" id="PF13649">
    <property type="entry name" value="Methyltransf_25"/>
    <property type="match status" value="1"/>
</dbReference>
<dbReference type="InterPro" id="IPR029063">
    <property type="entry name" value="SAM-dependent_MTases_sf"/>
</dbReference>
<dbReference type="Gene3D" id="3.40.50.150">
    <property type="entry name" value="Vaccinia Virus protein VP39"/>
    <property type="match status" value="1"/>
</dbReference>
<dbReference type="GO" id="GO:0008168">
    <property type="term" value="F:methyltransferase activity"/>
    <property type="evidence" value="ECO:0007669"/>
    <property type="project" value="UniProtKB-KW"/>
</dbReference>
<accession>A0A5B8YAQ2</accession>
<dbReference type="InterPro" id="IPR053173">
    <property type="entry name" value="SAM-binding_MTase"/>
</dbReference>
<keyword evidence="3" id="KW-1185">Reference proteome</keyword>
<organism evidence="2 3">
    <name type="scientific">Persicimonas caeni</name>
    <dbReference type="NCBI Taxonomy" id="2292766"/>
    <lineage>
        <taxon>Bacteria</taxon>
        <taxon>Deltaproteobacteria</taxon>
        <taxon>Bradymonadales</taxon>
        <taxon>Bradymonadaceae</taxon>
        <taxon>Persicimonas</taxon>
    </lineage>
</organism>
<dbReference type="GO" id="GO:0032259">
    <property type="term" value="P:methylation"/>
    <property type="evidence" value="ECO:0007669"/>
    <property type="project" value="UniProtKB-KW"/>
</dbReference>
<dbReference type="CDD" id="cd02440">
    <property type="entry name" value="AdoMet_MTases"/>
    <property type="match status" value="1"/>
</dbReference>
<dbReference type="InterPro" id="IPR041698">
    <property type="entry name" value="Methyltransf_25"/>
</dbReference>
<evidence type="ECO:0000313" key="3">
    <source>
        <dbReference type="Proteomes" id="UP000315995"/>
    </source>
</evidence>
<sequence>MTDLAERKQQLANAAKQAGVFQAAYVGIVNGLFGALDALETATPAQLADKAGVDAGYVTRWCDAAYAFELLDEEGGEFRLTPLGAAFDPDAPDTLMPMAVGSILGAHMTERAAGLMESGERPGEKVLGERETVLPWFGPMLEKRFGPFFREQLVPNVPVFARLNERGGTVADLGCGNGWYLRALASRCDGIRGIGVDGFAENVEQAARLAEAEGLGDRLSFETGDIYDFAPDEPVDAIAMNRAMHHVWSDRDKVFEILSKTLAPGGSAIIWEPNWPAERDALRDERRRGLALQNLSEHVQGNHLLRPEEIEAAFEEVGMEAETYLFADGVEAVIVGTKPTS</sequence>
<accession>A0A4Y6PZ27</accession>
<gene>
    <name evidence="2" type="ORF">FIV42_22910</name>
</gene>
<dbReference type="PANTHER" id="PTHR45128">
    <property type="entry name" value="METHYLTRANSFERASE TYPE 11"/>
    <property type="match status" value="1"/>
</dbReference>
<protein>
    <submittedName>
        <fullName evidence="2">Class I SAM-dependent methyltransferase</fullName>
    </submittedName>
</protein>
<keyword evidence="2" id="KW-0489">Methyltransferase</keyword>
<dbReference type="InterPro" id="IPR036390">
    <property type="entry name" value="WH_DNA-bd_sf"/>
</dbReference>
<evidence type="ECO:0000259" key="1">
    <source>
        <dbReference type="Pfam" id="PF13649"/>
    </source>
</evidence>
<dbReference type="RefSeq" id="WP_141199946.1">
    <property type="nucleotide sequence ID" value="NZ_CP041186.1"/>
</dbReference>
<dbReference type="Proteomes" id="UP000315995">
    <property type="component" value="Chromosome"/>
</dbReference>
<dbReference type="OrthoDB" id="9790700at2"/>
<dbReference type="EMBL" id="CP041186">
    <property type="protein sequence ID" value="QDG53490.1"/>
    <property type="molecule type" value="Genomic_DNA"/>
</dbReference>
<dbReference type="Gene3D" id="1.10.10.10">
    <property type="entry name" value="Winged helix-like DNA-binding domain superfamily/Winged helix DNA-binding domain"/>
    <property type="match status" value="1"/>
</dbReference>
<feature type="domain" description="Methyltransferase" evidence="1">
    <location>
        <begin position="170"/>
        <end position="266"/>
    </location>
</feature>
<dbReference type="AlphaFoldDB" id="A0A4Y6PZ27"/>
<evidence type="ECO:0000313" key="2">
    <source>
        <dbReference type="EMBL" id="QDG53490.1"/>
    </source>
</evidence>
<dbReference type="SUPFAM" id="SSF53335">
    <property type="entry name" value="S-adenosyl-L-methionine-dependent methyltransferases"/>
    <property type="match status" value="1"/>
</dbReference>
<dbReference type="SUPFAM" id="SSF46785">
    <property type="entry name" value="Winged helix' DNA-binding domain"/>
    <property type="match status" value="1"/>
</dbReference>
<keyword evidence="2" id="KW-0808">Transferase</keyword>